<reference evidence="2 3" key="1">
    <citation type="journal article" date="2015" name="Nature">
        <title>rRNA introns, odd ribosomes, and small enigmatic genomes across a large radiation of phyla.</title>
        <authorList>
            <person name="Brown C.T."/>
            <person name="Hug L.A."/>
            <person name="Thomas B.C."/>
            <person name="Sharon I."/>
            <person name="Castelle C.J."/>
            <person name="Singh A."/>
            <person name="Wilkins M.J."/>
            <person name="Williams K.H."/>
            <person name="Banfield J.F."/>
        </authorList>
    </citation>
    <scope>NUCLEOTIDE SEQUENCE [LARGE SCALE GENOMIC DNA]</scope>
</reference>
<gene>
    <name evidence="2" type="ORF">UU13_C0011G0006</name>
</gene>
<evidence type="ECO:0000256" key="1">
    <source>
        <dbReference type="SAM" id="MobiDB-lite"/>
    </source>
</evidence>
<evidence type="ECO:0000313" key="2">
    <source>
        <dbReference type="EMBL" id="KKR70203.1"/>
    </source>
</evidence>
<dbReference type="AlphaFoldDB" id="A0A0G0SZH9"/>
<dbReference type="Proteomes" id="UP000034452">
    <property type="component" value="Unassembled WGS sequence"/>
</dbReference>
<name>A0A0G0SZH9_9BACT</name>
<feature type="region of interest" description="Disordered" evidence="1">
    <location>
        <begin position="1"/>
        <end position="28"/>
    </location>
</feature>
<sequence length="210" mass="24284">MQEKYQPTEGEKGEINRSPNNSVSDRDKIVREVPYEGLKNYFRRVITTTAKNAGHEVIDFLEPLDGGFEARLRKPNGEFLLIEGTGGAQEYGLYPDEYVTPDFFTRAEIDGVKRFYEERHKPLSKEESILYSLSPEARDGMRYAPYNSVLRLISQLDIKSAEELAKIIKKQEPNDYGKRIFADLKEDVAARNQFIEDALKREKLERENNL</sequence>
<accession>A0A0G0SZH9</accession>
<organism evidence="2 3">
    <name type="scientific">Candidatus Nomurabacteria bacterium GW2011_GWB1_40_7</name>
    <dbReference type="NCBI Taxonomy" id="1618744"/>
    <lineage>
        <taxon>Bacteria</taxon>
        <taxon>Candidatus Nomuraibacteriota</taxon>
    </lineage>
</organism>
<proteinExistence type="predicted"/>
<comment type="caution">
    <text evidence="2">The sequence shown here is derived from an EMBL/GenBank/DDBJ whole genome shotgun (WGS) entry which is preliminary data.</text>
</comment>
<evidence type="ECO:0000313" key="3">
    <source>
        <dbReference type="Proteomes" id="UP000034452"/>
    </source>
</evidence>
<dbReference type="EMBL" id="LBZL01000011">
    <property type="protein sequence ID" value="KKR70203.1"/>
    <property type="molecule type" value="Genomic_DNA"/>
</dbReference>
<protein>
    <submittedName>
        <fullName evidence="2">Uncharacterized protein</fullName>
    </submittedName>
</protein>